<evidence type="ECO:0000313" key="2">
    <source>
        <dbReference type="Proteomes" id="UP000199006"/>
    </source>
</evidence>
<reference evidence="1 2" key="1">
    <citation type="submission" date="2016-10" db="EMBL/GenBank/DDBJ databases">
        <authorList>
            <person name="de Groot N.N."/>
        </authorList>
    </citation>
    <scope>NUCLEOTIDE SEQUENCE [LARGE SCALE GENOMIC DNA]</scope>
    <source>
        <strain evidence="1 2">ATCC 51327</strain>
    </source>
</reference>
<keyword evidence="2" id="KW-1185">Reference proteome</keyword>
<organism evidence="1 2">
    <name type="scientific">Halanaerobium salsuginis</name>
    <dbReference type="NCBI Taxonomy" id="29563"/>
    <lineage>
        <taxon>Bacteria</taxon>
        <taxon>Bacillati</taxon>
        <taxon>Bacillota</taxon>
        <taxon>Clostridia</taxon>
        <taxon>Halanaerobiales</taxon>
        <taxon>Halanaerobiaceae</taxon>
        <taxon>Halanaerobium</taxon>
    </lineage>
</organism>
<dbReference type="Pfam" id="PF09700">
    <property type="entry name" value="Cas_Cmr3"/>
    <property type="match status" value="1"/>
</dbReference>
<dbReference type="InterPro" id="IPR019117">
    <property type="entry name" value="CRISPR-assoc_protein_Cmr3"/>
</dbReference>
<evidence type="ECO:0000313" key="1">
    <source>
        <dbReference type="EMBL" id="SFL97420.1"/>
    </source>
</evidence>
<protein>
    <submittedName>
        <fullName evidence="1">CRISPR-associated protein Cmr3</fullName>
    </submittedName>
</protein>
<dbReference type="OrthoDB" id="6162707at2"/>
<proteinExistence type="predicted"/>
<dbReference type="Gene3D" id="3.30.70.2940">
    <property type="match status" value="1"/>
</dbReference>
<dbReference type="Gene3D" id="2.60.40.4350">
    <property type="match status" value="1"/>
</dbReference>
<dbReference type="AlphaFoldDB" id="A0A1I4M2J6"/>
<dbReference type="EMBL" id="FOTI01000047">
    <property type="protein sequence ID" value="SFL97420.1"/>
    <property type="molecule type" value="Genomic_DNA"/>
</dbReference>
<accession>A0A1I4M2J6</accession>
<sequence length="357" mass="42301">MSLLKIKPLDNTFFRKGDPFNKNINNHLESMDTPYKSTFFGAIFTALLTENDQFRQEFFKNKIYDHKKILIIKNIFLYDDFDVYIKAPLDLFIDKDNIFNLKRSEFKELRLITNSVFKYNLESPEEDYIRADDYYISVYDFIREYKKNKILSIELKHKDEIFIKNTKVGIGLDKDSYTVAEGQLYSLAETEFKNNDWSYLVEYELKNESNYFKDNYESEISYLNSGYLKLGGESKVCKYNKIDEKDLDDLKEFNENQINQDTDLMRILLLQEVYFKKNIREIFNEKSPVKILGISNPKPIYIGGYDMQKKAAKTMYRGYPAGTIFLLEKNDSSNIKLFLNKQFGINNDLDISKYIII</sequence>
<dbReference type="Proteomes" id="UP000199006">
    <property type="component" value="Unassembled WGS sequence"/>
</dbReference>
<gene>
    <name evidence="1" type="ORF">SAMN02983006_02486</name>
</gene>
<dbReference type="RefSeq" id="WP_089862496.1">
    <property type="nucleotide sequence ID" value="NZ_FOTI01000047.1"/>
</dbReference>
<dbReference type="STRING" id="29563.SAMN02983006_02486"/>
<name>A0A1I4M2J6_9FIRM</name>